<dbReference type="Gene3D" id="2.120.10.10">
    <property type="match status" value="1"/>
</dbReference>
<reference evidence="2" key="1">
    <citation type="journal article" date="2020" name="mSystems">
        <title>Genome- and Community-Level Interaction Insights into Carbon Utilization and Element Cycling Functions of Hydrothermarchaeota in Hydrothermal Sediment.</title>
        <authorList>
            <person name="Zhou Z."/>
            <person name="Liu Y."/>
            <person name="Xu W."/>
            <person name="Pan J."/>
            <person name="Luo Z.H."/>
            <person name="Li M."/>
        </authorList>
    </citation>
    <scope>NUCLEOTIDE SEQUENCE [LARGE SCALE GENOMIC DNA]</scope>
    <source>
        <strain evidence="2">SpSt-751</strain>
    </source>
</reference>
<protein>
    <recommendedName>
        <fullName evidence="1">Sialidase domain-containing protein</fullName>
    </recommendedName>
</protein>
<dbReference type="EMBL" id="DTGA01000189">
    <property type="protein sequence ID" value="HGB31652.1"/>
    <property type="molecule type" value="Genomic_DNA"/>
</dbReference>
<proteinExistence type="predicted"/>
<evidence type="ECO:0000313" key="2">
    <source>
        <dbReference type="EMBL" id="HGB31652.1"/>
    </source>
</evidence>
<dbReference type="CDD" id="cd15482">
    <property type="entry name" value="Sialidase_non-viral"/>
    <property type="match status" value="1"/>
</dbReference>
<organism evidence="2">
    <name type="scientific">Dictyoglomus turgidum</name>
    <dbReference type="NCBI Taxonomy" id="513050"/>
    <lineage>
        <taxon>Bacteria</taxon>
        <taxon>Pseudomonadati</taxon>
        <taxon>Dictyoglomota</taxon>
        <taxon>Dictyoglomia</taxon>
        <taxon>Dictyoglomales</taxon>
        <taxon>Dictyoglomaceae</taxon>
        <taxon>Dictyoglomus</taxon>
    </lineage>
</organism>
<comment type="caution">
    <text evidence="2">The sequence shown here is derived from an EMBL/GenBank/DDBJ whole genome shotgun (WGS) entry which is preliminary data.</text>
</comment>
<dbReference type="Pfam" id="PF13088">
    <property type="entry name" value="BNR_2"/>
    <property type="match status" value="1"/>
</dbReference>
<name>A0A7C3WWZ1_9BACT</name>
<dbReference type="InterPro" id="IPR011040">
    <property type="entry name" value="Sialidase"/>
</dbReference>
<dbReference type="PANTHER" id="PTHR43752">
    <property type="entry name" value="BNR/ASP-BOX REPEAT FAMILY PROTEIN"/>
    <property type="match status" value="1"/>
</dbReference>
<dbReference type="PANTHER" id="PTHR43752:SF2">
    <property type="entry name" value="BNR_ASP-BOX REPEAT FAMILY PROTEIN"/>
    <property type="match status" value="1"/>
</dbReference>
<dbReference type="InterPro" id="IPR036278">
    <property type="entry name" value="Sialidase_sf"/>
</dbReference>
<feature type="domain" description="Sialidase" evidence="1">
    <location>
        <begin position="32"/>
        <end position="313"/>
    </location>
</feature>
<evidence type="ECO:0000259" key="1">
    <source>
        <dbReference type="Pfam" id="PF13088"/>
    </source>
</evidence>
<dbReference type="SUPFAM" id="SSF50939">
    <property type="entry name" value="Sialidases"/>
    <property type="match status" value="1"/>
</dbReference>
<gene>
    <name evidence="2" type="ORF">ENV35_07245</name>
</gene>
<dbReference type="AlphaFoldDB" id="A0A7C3WWZ1"/>
<sequence length="329" mass="38356">MKLKLISSQFVFDNIKDRPFSHCASIFETKKGEILLSWYSGSYETSPDQAILISKFDGDRWSEPKIVVNTPNKADGNPIIFEWKDKLYLFYVTIEGGGLSPEIGIDFVSFLQKGEIKGAWDTCSIKYRFSEDDGESFSDEIVFRKEWGWMIRNKPIILSNGELLFPFYDEREWKAFFGITKNNFDSFDYFGNLRTPKGCIHPVVVEKEDGVVICFLRTRDGYIYKSISKDYGRTWIEPQKTYIKNPNSGIDVIKLSNGYYLLAYNDSSYIRSPLSLAISKDLENWEKILDLEKDPYEFSYPNLLEDKLGNIHIVYTWKRMNIKHCILTF</sequence>
<accession>A0A7C3WWZ1</accession>